<proteinExistence type="predicted"/>
<accession>C6WJB3</accession>
<sequence length="121" mass="13077">MDSGKFRVDLDELRPIGRLLADAQQDLREQCERMPHQVTDAGRSTAALDAALVALLGGAAELLSSLGSAHDSLSGTYEEYRDTEDRNVIGQQRLAGLDALFTPTRHPWAGNTAGHPSTEHP</sequence>
<dbReference type="AlphaFoldDB" id="C6WJB3"/>
<dbReference type="KEGG" id="ami:Amir_0579"/>
<protein>
    <submittedName>
        <fullName evidence="1">Uncharacterized protein</fullName>
    </submittedName>
</protein>
<dbReference type="RefSeq" id="WP_012783208.1">
    <property type="nucleotide sequence ID" value="NC_013093.1"/>
</dbReference>
<keyword evidence="2" id="KW-1185">Reference proteome</keyword>
<dbReference type="Proteomes" id="UP000002213">
    <property type="component" value="Chromosome"/>
</dbReference>
<dbReference type="STRING" id="446462.Amir_0579"/>
<evidence type="ECO:0000313" key="1">
    <source>
        <dbReference type="EMBL" id="ACU34545.1"/>
    </source>
</evidence>
<dbReference type="EMBL" id="CP001630">
    <property type="protein sequence ID" value="ACU34545.1"/>
    <property type="molecule type" value="Genomic_DNA"/>
</dbReference>
<dbReference type="InterPro" id="IPR036689">
    <property type="entry name" value="ESAT-6-like_sf"/>
</dbReference>
<gene>
    <name evidence="1" type="ordered locus">Amir_0579</name>
</gene>
<dbReference type="HOGENOM" id="CLU_2033114_0_0_11"/>
<reference evidence="1 2" key="1">
    <citation type="journal article" date="2009" name="Stand. Genomic Sci.">
        <title>Complete genome sequence of Actinosynnema mirum type strain (101).</title>
        <authorList>
            <person name="Land M."/>
            <person name="Lapidus A."/>
            <person name="Mayilraj S."/>
            <person name="Chen F."/>
            <person name="Copeland A."/>
            <person name="Del Rio T.G."/>
            <person name="Nolan M."/>
            <person name="Lucas S."/>
            <person name="Tice H."/>
            <person name="Cheng J.F."/>
            <person name="Chertkov O."/>
            <person name="Bruce D."/>
            <person name="Goodwin L."/>
            <person name="Pitluck S."/>
            <person name="Rohde M."/>
            <person name="Goker M."/>
            <person name="Pati A."/>
            <person name="Ivanova N."/>
            <person name="Mavromatis K."/>
            <person name="Chen A."/>
            <person name="Palaniappan K."/>
            <person name="Hauser L."/>
            <person name="Chang Y.J."/>
            <person name="Jeffries C.C."/>
            <person name="Brettin T."/>
            <person name="Detter J.C."/>
            <person name="Han C."/>
            <person name="Chain P."/>
            <person name="Tindall B.J."/>
            <person name="Bristow J."/>
            <person name="Eisen J.A."/>
            <person name="Markowitz V."/>
            <person name="Hugenholtz P."/>
            <person name="Kyrpides N.C."/>
            <person name="Klenk H.P."/>
        </authorList>
    </citation>
    <scope>NUCLEOTIDE SEQUENCE [LARGE SCALE GENOMIC DNA]</scope>
    <source>
        <strain evidence="2">ATCC 29888 / DSM 43827 / JCM 3225 / NBRC 14064 / NCIMB 13271 / NRRL B-12336 / IMRU 3971 / 101</strain>
    </source>
</reference>
<organism evidence="1 2">
    <name type="scientific">Actinosynnema mirum (strain ATCC 29888 / DSM 43827 / JCM 3225 / NBRC 14064 / NCIMB 13271 / NRRL B-12336 / IMRU 3971 / 101)</name>
    <dbReference type="NCBI Taxonomy" id="446462"/>
    <lineage>
        <taxon>Bacteria</taxon>
        <taxon>Bacillati</taxon>
        <taxon>Actinomycetota</taxon>
        <taxon>Actinomycetes</taxon>
        <taxon>Pseudonocardiales</taxon>
        <taxon>Pseudonocardiaceae</taxon>
        <taxon>Actinosynnema</taxon>
    </lineage>
</organism>
<dbReference type="OrthoDB" id="10013627at2"/>
<evidence type="ECO:0000313" key="2">
    <source>
        <dbReference type="Proteomes" id="UP000002213"/>
    </source>
</evidence>
<dbReference type="SUPFAM" id="SSF140453">
    <property type="entry name" value="EsxAB dimer-like"/>
    <property type="match status" value="1"/>
</dbReference>
<name>C6WJB3_ACTMD</name>